<keyword evidence="1" id="KW-0325">Glycoprotein</keyword>
<evidence type="ECO:0000256" key="2">
    <source>
        <dbReference type="SAM" id="MobiDB-lite"/>
    </source>
</evidence>
<evidence type="ECO:0000256" key="1">
    <source>
        <dbReference type="ARBA" id="ARBA00023180"/>
    </source>
</evidence>
<reference evidence="6" key="1">
    <citation type="submission" date="2025-08" db="UniProtKB">
        <authorList>
            <consortium name="RefSeq"/>
        </authorList>
    </citation>
    <scope>IDENTIFICATION</scope>
    <source>
        <tissue evidence="6">Whole body</tissue>
    </source>
</reference>
<keyword evidence="3" id="KW-0472">Membrane</keyword>
<evidence type="ECO:0000256" key="3">
    <source>
        <dbReference type="SAM" id="Phobius"/>
    </source>
</evidence>
<evidence type="ECO:0000313" key="6">
    <source>
        <dbReference type="RefSeq" id="XP_026674287.1"/>
    </source>
</evidence>
<feature type="compositionally biased region" description="Polar residues" evidence="2">
    <location>
        <begin position="268"/>
        <end position="278"/>
    </location>
</feature>
<dbReference type="PROSITE" id="PS51257">
    <property type="entry name" value="PROKAR_LIPOPROTEIN"/>
    <property type="match status" value="1"/>
</dbReference>
<feature type="non-terminal residue" evidence="6">
    <location>
        <position position="515"/>
    </location>
</feature>
<keyword evidence="5" id="KW-1185">Reference proteome</keyword>
<dbReference type="InterPro" id="IPR050309">
    <property type="entry name" value="Type-B_Carboxylest/Lipase"/>
</dbReference>
<keyword evidence="3" id="KW-1133">Transmembrane helix</keyword>
<accession>A0AAJ7WFE0</accession>
<dbReference type="Proteomes" id="UP000694925">
    <property type="component" value="Unplaced"/>
</dbReference>
<feature type="domain" description="Carboxylesterase type B" evidence="4">
    <location>
        <begin position="36"/>
        <end position="77"/>
    </location>
</feature>
<dbReference type="InterPro" id="IPR029058">
    <property type="entry name" value="AB_hydrolase_fold"/>
</dbReference>
<dbReference type="GeneID" id="108631034"/>
<dbReference type="Gene3D" id="3.40.50.1820">
    <property type="entry name" value="alpha/beta hydrolase"/>
    <property type="match status" value="3"/>
</dbReference>
<evidence type="ECO:0000313" key="5">
    <source>
        <dbReference type="Proteomes" id="UP000694925"/>
    </source>
</evidence>
<protein>
    <submittedName>
        <fullName evidence="6">Liver carboxylesterase 4-like</fullName>
    </submittedName>
</protein>
<dbReference type="RefSeq" id="XP_026674287.1">
    <property type="nucleotide sequence ID" value="XM_026818486.1"/>
</dbReference>
<dbReference type="KEGG" id="ccal:108631034"/>
<dbReference type="Pfam" id="PF00135">
    <property type="entry name" value="COesterase"/>
    <property type="match status" value="2"/>
</dbReference>
<organism evidence="5 6">
    <name type="scientific">Ceratina calcarata</name>
    <dbReference type="NCBI Taxonomy" id="156304"/>
    <lineage>
        <taxon>Eukaryota</taxon>
        <taxon>Metazoa</taxon>
        <taxon>Ecdysozoa</taxon>
        <taxon>Arthropoda</taxon>
        <taxon>Hexapoda</taxon>
        <taxon>Insecta</taxon>
        <taxon>Pterygota</taxon>
        <taxon>Neoptera</taxon>
        <taxon>Endopterygota</taxon>
        <taxon>Hymenoptera</taxon>
        <taxon>Apocrita</taxon>
        <taxon>Aculeata</taxon>
        <taxon>Apoidea</taxon>
        <taxon>Anthophila</taxon>
        <taxon>Apidae</taxon>
        <taxon>Ceratina</taxon>
        <taxon>Zadontomerus</taxon>
    </lineage>
</organism>
<dbReference type="AlphaFoldDB" id="A0AAJ7WFE0"/>
<dbReference type="InterPro" id="IPR002018">
    <property type="entry name" value="CarbesteraseB"/>
</dbReference>
<feature type="domain" description="Carboxylesterase type B" evidence="4">
    <location>
        <begin position="83"/>
        <end position="255"/>
    </location>
</feature>
<sequence>MRWSGCNVGRGSRFLTVLCAVVVTFMVAGCVGVYDNKVNTRFGQIRGLLYRSTRGRLVSQYLGIPYALPPVRDLRFRVLDEENEHVTLPVMFYIHGGMYVRGSADSRQLPPDYLMDQNVILVTVNYRLNILGFMSMGTEANPGNYGLKDLLEALRWVHENIRSFHGDPDNVTLWGHSSGSSLCHLLAMSNRTEGLINRYILQGSSALTTSTISTNRRARTVALRSARELNCLPQKTEPADTKMNNTEQSKPGEASTEQSEGEIDVKNETQANDQNQSAMEEEGVTVQPEVDYGDKYTAEEEEDIMWCMRHVDVRDLALMGKDFRVKGACCVFAPVIERESNDAVVTMHPLDAIKERRLRDLPFIIGATEHEGVEKVVGEYQESTGFYLIPLLNKKFESHMLHNTENDITMINIMTEMWASFATTGVPEAWTIPAWPDWREANEFLRFGNGKQPEVTVERDLFPERMAFWEELSKIIDFEPMQVEYLMEATTEDTTESNDGDSKTLNKVMLCILAT</sequence>
<feature type="region of interest" description="Disordered" evidence="2">
    <location>
        <begin position="231"/>
        <end position="288"/>
    </location>
</feature>
<proteinExistence type="predicted"/>
<evidence type="ECO:0000259" key="4">
    <source>
        <dbReference type="Pfam" id="PF00135"/>
    </source>
</evidence>
<gene>
    <name evidence="6" type="primary">LOC108631034</name>
</gene>
<keyword evidence="3" id="KW-0812">Transmembrane</keyword>
<dbReference type="PANTHER" id="PTHR11559">
    <property type="entry name" value="CARBOXYLESTERASE"/>
    <property type="match status" value="1"/>
</dbReference>
<dbReference type="SUPFAM" id="SSF53474">
    <property type="entry name" value="alpha/beta-Hydrolases"/>
    <property type="match status" value="1"/>
</dbReference>
<feature type="transmembrane region" description="Helical" evidence="3">
    <location>
        <begin position="12"/>
        <end position="34"/>
    </location>
</feature>
<name>A0AAJ7WFE0_9HYME</name>